<evidence type="ECO:0000259" key="2">
    <source>
        <dbReference type="Pfam" id="PF25933"/>
    </source>
</evidence>
<evidence type="ECO:0000256" key="1">
    <source>
        <dbReference type="SAM" id="Phobius"/>
    </source>
</evidence>
<evidence type="ECO:0000313" key="4">
    <source>
        <dbReference type="Proteomes" id="UP000198775"/>
    </source>
</evidence>
<keyword evidence="4" id="KW-1185">Reference proteome</keyword>
<accession>A0A1H8DJX9</accession>
<gene>
    <name evidence="3" type="ORF">SAMN05216388_1001303</name>
</gene>
<dbReference type="AlphaFoldDB" id="A0A1H8DJX9"/>
<dbReference type="RefSeq" id="WP_211611257.1">
    <property type="nucleotide sequence ID" value="NZ_FOCX01000001.1"/>
</dbReference>
<dbReference type="Proteomes" id="UP000198775">
    <property type="component" value="Unassembled WGS sequence"/>
</dbReference>
<feature type="transmembrane region" description="Helical" evidence="1">
    <location>
        <begin position="182"/>
        <end position="206"/>
    </location>
</feature>
<dbReference type="Pfam" id="PF25933">
    <property type="entry name" value="DUF7978"/>
    <property type="match status" value="1"/>
</dbReference>
<keyword evidence="1" id="KW-0472">Membrane</keyword>
<dbReference type="InterPro" id="IPR058284">
    <property type="entry name" value="DUF7978"/>
</dbReference>
<feature type="transmembrane region" description="Helical" evidence="1">
    <location>
        <begin position="109"/>
        <end position="127"/>
    </location>
</feature>
<protein>
    <recommendedName>
        <fullName evidence="2">DUF7978 domain-containing protein</fullName>
    </recommendedName>
</protein>
<keyword evidence="1" id="KW-0812">Transmembrane</keyword>
<proteinExistence type="predicted"/>
<feature type="domain" description="DUF7978" evidence="2">
    <location>
        <begin position="5"/>
        <end position="208"/>
    </location>
</feature>
<organism evidence="3 4">
    <name type="scientific">Halorientalis persicus</name>
    <dbReference type="NCBI Taxonomy" id="1367881"/>
    <lineage>
        <taxon>Archaea</taxon>
        <taxon>Methanobacteriati</taxon>
        <taxon>Methanobacteriota</taxon>
        <taxon>Stenosarchaea group</taxon>
        <taxon>Halobacteria</taxon>
        <taxon>Halobacteriales</taxon>
        <taxon>Haloarculaceae</taxon>
        <taxon>Halorientalis</taxon>
    </lineage>
</organism>
<dbReference type="OrthoDB" id="270777at2157"/>
<feature type="transmembrane region" description="Helical" evidence="1">
    <location>
        <begin position="21"/>
        <end position="43"/>
    </location>
</feature>
<name>A0A1H8DJX9_9EURY</name>
<evidence type="ECO:0000313" key="3">
    <source>
        <dbReference type="EMBL" id="SEN07475.1"/>
    </source>
</evidence>
<feature type="transmembrane region" description="Helical" evidence="1">
    <location>
        <begin position="139"/>
        <end position="162"/>
    </location>
</feature>
<dbReference type="EMBL" id="FOCX01000001">
    <property type="protein sequence ID" value="SEN07475.1"/>
    <property type="molecule type" value="Genomic_DNA"/>
</dbReference>
<keyword evidence="1" id="KW-1133">Transmembrane helix</keyword>
<sequence length="220" mass="22657">MAGVRQQSASVGDVFKQSLQTGAIVGAAAYVVGYLVTFLLTMIDGLESAGEFAAWKAVGWVFYGAHNVQLSSTQTAAGQSRSQSYNIFEMAGNEFASAGTGLTSTIPSFVYMLVPVVVLIGAGYVAYQQAGVRGLETDRVAAVGASVVAGYLALAVIGRFLFQYSESASIGGRSVSVTIGPELATAVLLTGLLYPLVLGAIGAVLAQNREQNQSAGRTGV</sequence>
<reference evidence="4" key="1">
    <citation type="submission" date="2016-10" db="EMBL/GenBank/DDBJ databases">
        <authorList>
            <person name="Varghese N."/>
            <person name="Submissions S."/>
        </authorList>
    </citation>
    <scope>NUCLEOTIDE SEQUENCE [LARGE SCALE GENOMIC DNA]</scope>
    <source>
        <strain evidence="4">IBRC-M 10043</strain>
    </source>
</reference>